<name>A0ABR4NH66_9FUNG</name>
<dbReference type="InterPro" id="IPR011990">
    <property type="entry name" value="TPR-like_helical_dom_sf"/>
</dbReference>
<feature type="region of interest" description="Disordered" evidence="1">
    <location>
        <begin position="274"/>
        <end position="297"/>
    </location>
</feature>
<gene>
    <name evidence="2" type="ORF">HK105_201645</name>
</gene>
<dbReference type="PANTHER" id="PTHR31919:SF1">
    <property type="entry name" value="ZINC FINGERS AND HOMEOBOXES PROTEIN 1, ISOFORM 2"/>
    <property type="match status" value="1"/>
</dbReference>
<dbReference type="SUPFAM" id="SSF48452">
    <property type="entry name" value="TPR-like"/>
    <property type="match status" value="1"/>
</dbReference>
<sequence>MAEESHGLFQFPDSDDLFDEGPRRVRHVVARSYEPRETTDGWFHDDTQDVAERFQAKQGGNLVLNAIEHRFMRRDYAGALAMCQSWLSENGKLDKPYKPNEVLDIASRCALRLGRPAEALAVIEQVQDRRDPGLQFALARLLRLNGRHAEAIVWLLGYLDQRLTDYAAWAEISRCFAGLASSGIAGLDVDQMHAWAWTAMQVSIFYLDRIPRPDSELASAFASAGYARLRAEMDALPQRDGRSEHALVAAGLEPRASARLVQRISEAMHARMLAESGAGDGDAAHPQESEERGARDM</sequence>
<dbReference type="Gene3D" id="1.25.40.10">
    <property type="entry name" value="Tetratricopeptide repeat domain"/>
    <property type="match status" value="1"/>
</dbReference>
<dbReference type="PANTHER" id="PTHR31919">
    <property type="entry name" value="ZINC FINGERS AND HOMEOBOXES PROTEIN 1, ISOFORM 2"/>
    <property type="match status" value="1"/>
</dbReference>
<reference evidence="2 3" key="1">
    <citation type="submission" date="2023-09" db="EMBL/GenBank/DDBJ databases">
        <title>Pangenome analysis of Batrachochytrium dendrobatidis and related Chytrids.</title>
        <authorList>
            <person name="Yacoub M.N."/>
            <person name="Stajich J.E."/>
            <person name="James T.Y."/>
        </authorList>
    </citation>
    <scope>NUCLEOTIDE SEQUENCE [LARGE SCALE GENOMIC DNA]</scope>
    <source>
        <strain evidence="2 3">JEL0888</strain>
    </source>
</reference>
<proteinExistence type="predicted"/>
<evidence type="ECO:0000256" key="1">
    <source>
        <dbReference type="SAM" id="MobiDB-lite"/>
    </source>
</evidence>
<organism evidence="2 3">
    <name type="scientific">Polyrhizophydium stewartii</name>
    <dbReference type="NCBI Taxonomy" id="2732419"/>
    <lineage>
        <taxon>Eukaryota</taxon>
        <taxon>Fungi</taxon>
        <taxon>Fungi incertae sedis</taxon>
        <taxon>Chytridiomycota</taxon>
        <taxon>Chytridiomycota incertae sedis</taxon>
        <taxon>Chytridiomycetes</taxon>
        <taxon>Rhizophydiales</taxon>
        <taxon>Rhizophydiales incertae sedis</taxon>
        <taxon>Polyrhizophydium</taxon>
    </lineage>
</organism>
<comment type="caution">
    <text evidence="2">The sequence shown here is derived from an EMBL/GenBank/DDBJ whole genome shotgun (WGS) entry which is preliminary data.</text>
</comment>
<dbReference type="Proteomes" id="UP001527925">
    <property type="component" value="Unassembled WGS sequence"/>
</dbReference>
<evidence type="ECO:0000313" key="2">
    <source>
        <dbReference type="EMBL" id="KAL2918811.1"/>
    </source>
</evidence>
<feature type="compositionally biased region" description="Basic and acidic residues" evidence="1">
    <location>
        <begin position="282"/>
        <end position="297"/>
    </location>
</feature>
<dbReference type="EMBL" id="JADGIZ020000005">
    <property type="protein sequence ID" value="KAL2918811.1"/>
    <property type="molecule type" value="Genomic_DNA"/>
</dbReference>
<evidence type="ECO:0000313" key="3">
    <source>
        <dbReference type="Proteomes" id="UP001527925"/>
    </source>
</evidence>
<protein>
    <recommendedName>
        <fullName evidence="4">Tetratricopeptide repeat protein</fullName>
    </recommendedName>
</protein>
<evidence type="ECO:0008006" key="4">
    <source>
        <dbReference type="Google" id="ProtNLM"/>
    </source>
</evidence>
<accession>A0ABR4NH66</accession>
<keyword evidence="3" id="KW-1185">Reference proteome</keyword>
<dbReference type="InterPro" id="IPR041404">
    <property type="entry name" value="DUF5588"/>
</dbReference>